<dbReference type="InterPro" id="IPR013087">
    <property type="entry name" value="Znf_C2H2_type"/>
</dbReference>
<feature type="binding site" evidence="8">
    <location>
        <position position="3"/>
    </location>
    <ligand>
        <name>Zn(2+)</name>
        <dbReference type="ChEBI" id="CHEBI:29105"/>
    </ligand>
</feature>
<evidence type="ECO:0000256" key="9">
    <source>
        <dbReference type="SAM" id="MobiDB-lite"/>
    </source>
</evidence>
<dbReference type="Gene3D" id="3.30.160.60">
    <property type="entry name" value="Classic Zinc Finger"/>
    <property type="match status" value="5"/>
</dbReference>
<feature type="binding site" evidence="8">
    <location>
        <position position="52"/>
    </location>
    <ligand>
        <name>Zn(2+)</name>
        <dbReference type="ChEBI" id="CHEBI:29105"/>
    </ligand>
</feature>
<dbReference type="PANTHER" id="PTHR23225:SF2">
    <property type="entry name" value="AT09679P-RELATED"/>
    <property type="match status" value="1"/>
</dbReference>
<feature type="domain" description="C2H2-type" evidence="10">
    <location>
        <begin position="280"/>
        <end position="308"/>
    </location>
</feature>
<reference evidence="13" key="1">
    <citation type="submission" date="2013-07" db="EMBL/GenBank/DDBJ databases">
        <authorList>
            <person name="Geib S."/>
        </authorList>
    </citation>
    <scope>NUCLEOTIDE SEQUENCE</scope>
</reference>
<evidence type="ECO:0000256" key="5">
    <source>
        <dbReference type="ARBA" id="ARBA00022833"/>
    </source>
</evidence>
<dbReference type="SMART" id="SM00868">
    <property type="entry name" value="zf-AD"/>
    <property type="match status" value="1"/>
</dbReference>
<reference evidence="13" key="2">
    <citation type="journal article" date="2014" name="BMC Genomics">
        <title>A genomic perspective to assessing quality of mass-reared SIT flies used in Mediterranean fruit fly (Ceratitis capitata) eradication in California.</title>
        <authorList>
            <person name="Calla B."/>
            <person name="Hall B."/>
            <person name="Hou S."/>
            <person name="Geib S.M."/>
        </authorList>
    </citation>
    <scope>NUCLEOTIDE SEQUENCE</scope>
</reference>
<dbReference type="InterPro" id="IPR036236">
    <property type="entry name" value="Znf_C2H2_sf"/>
</dbReference>
<dbReference type="InterPro" id="IPR012934">
    <property type="entry name" value="Znf_AD"/>
</dbReference>
<evidence type="ECO:0000256" key="7">
    <source>
        <dbReference type="PROSITE-ProRule" id="PRU00042"/>
    </source>
</evidence>
<accession>W8CAY3</accession>
<dbReference type="Proteomes" id="UP000606786">
    <property type="component" value="Unassembled WGS sequence"/>
</dbReference>
<keyword evidence="6" id="KW-0539">Nucleus</keyword>
<feature type="compositionally biased region" description="Basic and acidic residues" evidence="9">
    <location>
        <begin position="126"/>
        <end position="158"/>
    </location>
</feature>
<feature type="compositionally biased region" description="Basic residues" evidence="9">
    <location>
        <begin position="164"/>
        <end position="181"/>
    </location>
</feature>
<feature type="domain" description="C2H2-type" evidence="10">
    <location>
        <begin position="400"/>
        <end position="429"/>
    </location>
</feature>
<evidence type="ECO:0000313" key="13">
    <source>
        <dbReference type="EMBL" id="JAC05607.1"/>
    </source>
</evidence>
<dbReference type="PROSITE" id="PS50157">
    <property type="entry name" value="ZINC_FINGER_C2H2_2"/>
    <property type="match status" value="6"/>
</dbReference>
<evidence type="ECO:0000259" key="10">
    <source>
        <dbReference type="PROSITE" id="PS50157"/>
    </source>
</evidence>
<evidence type="ECO:0000259" key="11">
    <source>
        <dbReference type="PROSITE" id="PS51915"/>
    </source>
</evidence>
<keyword evidence="4 7" id="KW-0863">Zinc-finger</keyword>
<dbReference type="EMBL" id="GAMC01000949">
    <property type="protein sequence ID" value="JAC05607.1"/>
    <property type="molecule type" value="mRNA"/>
</dbReference>
<keyword evidence="2 8" id="KW-0479">Metal-binding</keyword>
<feature type="domain" description="C2H2-type" evidence="10">
    <location>
        <begin position="459"/>
        <end position="486"/>
    </location>
</feature>
<evidence type="ECO:0000256" key="8">
    <source>
        <dbReference type="PROSITE-ProRule" id="PRU01263"/>
    </source>
</evidence>
<gene>
    <name evidence="13" type="primary">GRAU</name>
    <name evidence="12" type="ORF">CCAP1982_LOCUS21781</name>
</gene>
<dbReference type="PROSITE" id="PS00028">
    <property type="entry name" value="ZINC_FINGER_C2H2_1"/>
    <property type="match status" value="7"/>
</dbReference>
<dbReference type="OrthoDB" id="8117402at2759"/>
<dbReference type="GO" id="GO:0008270">
    <property type="term" value="F:zinc ion binding"/>
    <property type="evidence" value="ECO:0007669"/>
    <property type="project" value="UniProtKB-UniRule"/>
</dbReference>
<dbReference type="SMART" id="SM00355">
    <property type="entry name" value="ZnF_C2H2"/>
    <property type="match status" value="9"/>
</dbReference>
<dbReference type="GO" id="GO:0005634">
    <property type="term" value="C:nucleus"/>
    <property type="evidence" value="ECO:0007669"/>
    <property type="project" value="UniProtKB-SubCell"/>
</dbReference>
<evidence type="ECO:0000256" key="1">
    <source>
        <dbReference type="ARBA" id="ARBA00004123"/>
    </source>
</evidence>
<dbReference type="Pfam" id="PF07776">
    <property type="entry name" value="zf-AD"/>
    <property type="match status" value="1"/>
</dbReference>
<dbReference type="SUPFAM" id="SSF57667">
    <property type="entry name" value="beta-beta-alpha zinc fingers"/>
    <property type="match status" value="3"/>
</dbReference>
<feature type="domain" description="C2H2-type" evidence="10">
    <location>
        <begin position="487"/>
        <end position="515"/>
    </location>
</feature>
<organism evidence="13">
    <name type="scientific">Ceratitis capitata</name>
    <name type="common">Mediterranean fruit fly</name>
    <name type="synonym">Tephritis capitata</name>
    <dbReference type="NCBI Taxonomy" id="7213"/>
    <lineage>
        <taxon>Eukaryota</taxon>
        <taxon>Metazoa</taxon>
        <taxon>Ecdysozoa</taxon>
        <taxon>Arthropoda</taxon>
        <taxon>Hexapoda</taxon>
        <taxon>Insecta</taxon>
        <taxon>Pterygota</taxon>
        <taxon>Neoptera</taxon>
        <taxon>Endopterygota</taxon>
        <taxon>Diptera</taxon>
        <taxon>Brachycera</taxon>
        <taxon>Muscomorpha</taxon>
        <taxon>Tephritoidea</taxon>
        <taxon>Tephritidae</taxon>
        <taxon>Ceratitis</taxon>
        <taxon>Ceratitis</taxon>
    </lineage>
</organism>
<dbReference type="Pfam" id="PF00096">
    <property type="entry name" value="zf-C2H2"/>
    <property type="match status" value="4"/>
</dbReference>
<feature type="compositionally biased region" description="Acidic residues" evidence="9">
    <location>
        <begin position="186"/>
        <end position="198"/>
    </location>
</feature>
<evidence type="ECO:0000313" key="14">
    <source>
        <dbReference type="Proteomes" id="UP000606786"/>
    </source>
</evidence>
<dbReference type="PROSITE" id="PS51915">
    <property type="entry name" value="ZAD"/>
    <property type="match status" value="1"/>
</dbReference>
<dbReference type="AlphaFoldDB" id="W8CAY3"/>
<dbReference type="GO" id="GO:0003700">
    <property type="term" value="F:DNA-binding transcription factor activity"/>
    <property type="evidence" value="ECO:0007669"/>
    <property type="project" value="InterPro"/>
</dbReference>
<evidence type="ECO:0000256" key="3">
    <source>
        <dbReference type="ARBA" id="ARBA00022737"/>
    </source>
</evidence>
<dbReference type="InterPro" id="IPR039970">
    <property type="entry name" value="TF_Grauzone"/>
</dbReference>
<dbReference type="PANTHER" id="PTHR23225">
    <property type="entry name" value="ZINC FINGER PROTEIN"/>
    <property type="match status" value="1"/>
</dbReference>
<evidence type="ECO:0000256" key="2">
    <source>
        <dbReference type="ARBA" id="ARBA00022723"/>
    </source>
</evidence>
<evidence type="ECO:0000256" key="6">
    <source>
        <dbReference type="ARBA" id="ARBA00023242"/>
    </source>
</evidence>
<name>W8CAY3_CERCA</name>
<dbReference type="Gene3D" id="3.40.1800.20">
    <property type="match status" value="1"/>
</dbReference>
<keyword evidence="5 8" id="KW-0862">Zinc</keyword>
<keyword evidence="14" id="KW-1185">Reference proteome</keyword>
<feature type="domain" description="C2H2-type" evidence="10">
    <location>
        <begin position="431"/>
        <end position="459"/>
    </location>
</feature>
<dbReference type="EMBL" id="CAJHJT010000056">
    <property type="protein sequence ID" value="CAD7013750.1"/>
    <property type="molecule type" value="Genomic_DNA"/>
</dbReference>
<evidence type="ECO:0000256" key="4">
    <source>
        <dbReference type="ARBA" id="ARBA00022771"/>
    </source>
</evidence>
<feature type="binding site" evidence="8">
    <location>
        <position position="6"/>
    </location>
    <ligand>
        <name>Zn(2+)</name>
        <dbReference type="ChEBI" id="CHEBI:29105"/>
    </ligand>
</feature>
<keyword evidence="3" id="KW-0677">Repeat</keyword>
<feature type="domain" description="ZAD" evidence="11">
    <location>
        <begin position="1"/>
        <end position="76"/>
    </location>
</feature>
<feature type="binding site" evidence="8">
    <location>
        <position position="49"/>
    </location>
    <ligand>
        <name>Zn(2+)</name>
        <dbReference type="ChEBI" id="CHEBI:29105"/>
    </ligand>
</feature>
<comment type="subcellular location">
    <subcellularLocation>
        <location evidence="1">Nucleus</location>
    </subcellularLocation>
</comment>
<sequence>MICRLCLKEADCCLEIFDVNGEQLGIAEILKRHFWFQPLPSDTISTVICRICWLKVSDFHQFYLTVEQAHSLLNGIDVKHETVTMVINTVDFVQESIQIKEESLEFLHNAEQIEEVVNPLYEAEMDTSKNEDSENEVKLDEVKEETIVTKPDSEKTTDNSKVTSAKRKYVRKKTNAPKKVAKKEVEEDDKDSEEDDYEPEKPRRVKVITSSPQDDEMVKKHIPMGCDLCTFVGEDYIDMSKHFRLQHPNIKPYIRCCNRKLNKRFKVVQHAYKHEDPEFFKCQDCQKVFADRYTLKYHRNAAHAPEEDLHFACDQCPKKFARKYLLELHVPSHVPMEERSFICDQCPNSRFASNHLLKIHISMRHRRATNVCHVCAKEIRDRASFEKHVRLHFEDSGPRVKCPRPDCDSWLKDEENLRQHMRRHNDEGLTFKCEECGRTCKNRRALRSHILYVHSKEVFTCEECNKTFKKAITLREHMAQHTGESLYKCPFCTRTFNSNANMHSHKKKMHPAEWDIWRKTKQGSSQRLISKQQTSL</sequence>
<protein>
    <submittedName>
        <fullName evidence="12">(Mediterranean fruit fly) hypothetical protein</fullName>
    </submittedName>
    <submittedName>
        <fullName evidence="13">Transcription factor grauzone</fullName>
    </submittedName>
</protein>
<reference evidence="12" key="3">
    <citation type="submission" date="2020-11" db="EMBL/GenBank/DDBJ databases">
        <authorList>
            <person name="Whitehead M."/>
        </authorList>
    </citation>
    <scope>NUCLEOTIDE SEQUENCE</scope>
    <source>
        <strain evidence="12">EGII</strain>
    </source>
</reference>
<dbReference type="Pfam" id="PF13894">
    <property type="entry name" value="zf-C2H2_4"/>
    <property type="match status" value="1"/>
</dbReference>
<feature type="domain" description="C2H2-type" evidence="10">
    <location>
        <begin position="311"/>
        <end position="338"/>
    </location>
</feature>
<proteinExistence type="evidence at transcript level"/>
<dbReference type="FunFam" id="3.30.160.60:FF:000145">
    <property type="entry name" value="Zinc finger protein 574"/>
    <property type="match status" value="1"/>
</dbReference>
<feature type="region of interest" description="Disordered" evidence="9">
    <location>
        <begin position="125"/>
        <end position="205"/>
    </location>
</feature>
<evidence type="ECO:0000313" key="12">
    <source>
        <dbReference type="EMBL" id="CAD7013750.1"/>
    </source>
</evidence>
<dbReference type="SUPFAM" id="SSF57716">
    <property type="entry name" value="Glucocorticoid receptor-like (DNA-binding domain)"/>
    <property type="match status" value="1"/>
</dbReference>